<gene>
    <name evidence="9" type="primary">thiE</name>
    <name evidence="13" type="ORF">BSOLF_0044</name>
</gene>
<dbReference type="AlphaFoldDB" id="A0A2R6XXQ4"/>
<dbReference type="InterPro" id="IPR013785">
    <property type="entry name" value="Aldolase_TIM"/>
</dbReference>
<keyword evidence="4 9" id="KW-0460">Magnesium</keyword>
<keyword evidence="3 9" id="KW-0479">Metal-binding</keyword>
<protein>
    <recommendedName>
        <fullName evidence="9">Thiamine-phosphate synthase</fullName>
        <shortName evidence="9">TP synthase</shortName>
        <shortName evidence="9">TPS</shortName>
        <ecNumber evidence="9">2.5.1.3</ecNumber>
    </recommendedName>
    <alternativeName>
        <fullName evidence="9">Thiamine-phosphate pyrophosphorylase</fullName>
        <shortName evidence="9">TMP pyrophosphorylase</shortName>
        <shortName evidence="9">TMP-PPase</shortName>
    </alternativeName>
</protein>
<comment type="catalytic activity">
    <reaction evidence="6 9 10">
        <text>4-methyl-5-(2-phosphooxyethyl)-thiazole + 4-amino-2-methyl-5-(diphosphooxymethyl)pyrimidine + H(+) = thiamine phosphate + diphosphate</text>
        <dbReference type="Rhea" id="RHEA:22328"/>
        <dbReference type="ChEBI" id="CHEBI:15378"/>
        <dbReference type="ChEBI" id="CHEBI:33019"/>
        <dbReference type="ChEBI" id="CHEBI:37575"/>
        <dbReference type="ChEBI" id="CHEBI:57841"/>
        <dbReference type="ChEBI" id="CHEBI:58296"/>
        <dbReference type="EC" id="2.5.1.3"/>
    </reaction>
</comment>
<feature type="binding site" evidence="9">
    <location>
        <position position="117"/>
    </location>
    <ligand>
        <name>4-amino-2-methyl-5-(diphosphooxymethyl)pyrimidine</name>
        <dbReference type="ChEBI" id="CHEBI:57841"/>
    </ligand>
</feature>
<evidence type="ECO:0000256" key="3">
    <source>
        <dbReference type="ARBA" id="ARBA00022723"/>
    </source>
</evidence>
<evidence type="ECO:0000256" key="4">
    <source>
        <dbReference type="ARBA" id="ARBA00022842"/>
    </source>
</evidence>
<organism evidence="13 14">
    <name type="scientific">Candidatus Carbonibacillus altaicus</name>
    <dbReference type="NCBI Taxonomy" id="2163959"/>
    <lineage>
        <taxon>Bacteria</taxon>
        <taxon>Bacillati</taxon>
        <taxon>Bacillota</taxon>
        <taxon>Bacilli</taxon>
        <taxon>Bacillales</taxon>
        <taxon>Candidatus Carbonibacillus</taxon>
    </lineage>
</organism>
<accession>A0A2R6XXQ4</accession>
<evidence type="ECO:0000256" key="10">
    <source>
        <dbReference type="RuleBase" id="RU003826"/>
    </source>
</evidence>
<dbReference type="Pfam" id="PF02581">
    <property type="entry name" value="TMP-TENI"/>
    <property type="match status" value="1"/>
</dbReference>
<keyword evidence="5 9" id="KW-0784">Thiamine biosynthesis</keyword>
<comment type="catalytic activity">
    <reaction evidence="7 9 10">
        <text>2-(2-carboxy-4-methylthiazol-5-yl)ethyl phosphate + 4-amino-2-methyl-5-(diphosphooxymethyl)pyrimidine + 2 H(+) = thiamine phosphate + CO2 + diphosphate</text>
        <dbReference type="Rhea" id="RHEA:47848"/>
        <dbReference type="ChEBI" id="CHEBI:15378"/>
        <dbReference type="ChEBI" id="CHEBI:16526"/>
        <dbReference type="ChEBI" id="CHEBI:33019"/>
        <dbReference type="ChEBI" id="CHEBI:37575"/>
        <dbReference type="ChEBI" id="CHEBI:57841"/>
        <dbReference type="ChEBI" id="CHEBI:62890"/>
        <dbReference type="EC" id="2.5.1.3"/>
    </reaction>
</comment>
<dbReference type="SUPFAM" id="SSF51391">
    <property type="entry name" value="Thiamin phosphate synthase"/>
    <property type="match status" value="1"/>
</dbReference>
<feature type="binding site" evidence="9">
    <location>
        <position position="79"/>
    </location>
    <ligand>
        <name>Mg(2+)</name>
        <dbReference type="ChEBI" id="CHEBI:18420"/>
    </ligand>
</feature>
<feature type="binding site" evidence="9">
    <location>
        <position position="98"/>
    </location>
    <ligand>
        <name>Mg(2+)</name>
        <dbReference type="ChEBI" id="CHEBI:18420"/>
    </ligand>
</feature>
<dbReference type="GO" id="GO:0000287">
    <property type="term" value="F:magnesium ion binding"/>
    <property type="evidence" value="ECO:0007669"/>
    <property type="project" value="UniProtKB-UniRule"/>
</dbReference>
<evidence type="ECO:0000256" key="1">
    <source>
        <dbReference type="ARBA" id="ARBA00005165"/>
    </source>
</evidence>
<feature type="binding site" evidence="9">
    <location>
        <begin position="143"/>
        <end position="145"/>
    </location>
    <ligand>
        <name>2-[(2R,5Z)-2-carboxy-4-methylthiazol-5(2H)-ylidene]ethyl phosphate</name>
        <dbReference type="ChEBI" id="CHEBI:62899"/>
    </ligand>
</feature>
<keyword evidence="2 9" id="KW-0808">Transferase</keyword>
<evidence type="ECO:0000256" key="6">
    <source>
        <dbReference type="ARBA" id="ARBA00047334"/>
    </source>
</evidence>
<comment type="caution">
    <text evidence="13">The sequence shown here is derived from an EMBL/GenBank/DDBJ whole genome shotgun (WGS) entry which is preliminary data.</text>
</comment>
<feature type="binding site" evidence="9">
    <location>
        <position position="174"/>
    </location>
    <ligand>
        <name>2-[(2R,5Z)-2-carboxy-4-methylthiazol-5(2H)-ylidene]ethyl phosphate</name>
        <dbReference type="ChEBI" id="CHEBI:62899"/>
    </ligand>
</feature>
<reference evidence="14" key="1">
    <citation type="journal article" date="2018" name="Sci. Rep.">
        <title>Lignite coal burning seam in the remote Altai Mountains harbors a hydrogen-driven thermophilic microbial community.</title>
        <authorList>
            <person name="Kadnikov V.V."/>
            <person name="Mardanov A.V."/>
            <person name="Ivasenko D.A."/>
            <person name="Antsiferov D.V."/>
            <person name="Beletsky A.V."/>
            <person name="Karnachuk O.V."/>
            <person name="Ravin N.V."/>
        </authorList>
    </citation>
    <scope>NUCLEOTIDE SEQUENCE [LARGE SCALE GENOMIC DNA]</scope>
</reference>
<dbReference type="NCBIfam" id="TIGR00693">
    <property type="entry name" value="thiE"/>
    <property type="match status" value="1"/>
</dbReference>
<dbReference type="InterPro" id="IPR034291">
    <property type="entry name" value="TMP_synthase"/>
</dbReference>
<dbReference type="Gene3D" id="3.20.20.70">
    <property type="entry name" value="Aldolase class I"/>
    <property type="match status" value="1"/>
</dbReference>
<dbReference type="GO" id="GO:0009228">
    <property type="term" value="P:thiamine biosynthetic process"/>
    <property type="evidence" value="ECO:0007669"/>
    <property type="project" value="UniProtKB-KW"/>
</dbReference>
<evidence type="ECO:0000256" key="11">
    <source>
        <dbReference type="RuleBase" id="RU004253"/>
    </source>
</evidence>
<evidence type="ECO:0000313" key="14">
    <source>
        <dbReference type="Proteomes" id="UP000244338"/>
    </source>
</evidence>
<dbReference type="FunFam" id="3.20.20.70:FF:000096">
    <property type="entry name" value="Thiamine-phosphate synthase"/>
    <property type="match status" value="1"/>
</dbReference>
<dbReference type="CDD" id="cd00564">
    <property type="entry name" value="TMP_TenI"/>
    <property type="match status" value="1"/>
</dbReference>
<comment type="catalytic activity">
    <reaction evidence="8 9 10">
        <text>2-[(2R,5Z)-2-carboxy-4-methylthiazol-5(2H)-ylidene]ethyl phosphate + 4-amino-2-methyl-5-(diphosphooxymethyl)pyrimidine + 2 H(+) = thiamine phosphate + CO2 + diphosphate</text>
        <dbReference type="Rhea" id="RHEA:47844"/>
        <dbReference type="ChEBI" id="CHEBI:15378"/>
        <dbReference type="ChEBI" id="CHEBI:16526"/>
        <dbReference type="ChEBI" id="CHEBI:33019"/>
        <dbReference type="ChEBI" id="CHEBI:37575"/>
        <dbReference type="ChEBI" id="CHEBI:57841"/>
        <dbReference type="ChEBI" id="CHEBI:62899"/>
        <dbReference type="EC" id="2.5.1.3"/>
    </reaction>
</comment>
<comment type="cofactor">
    <cofactor evidence="9">
        <name>Mg(2+)</name>
        <dbReference type="ChEBI" id="CHEBI:18420"/>
    </cofactor>
    <text evidence="9">Binds 1 Mg(2+) ion per subunit.</text>
</comment>
<sequence length="223" mass="24223">MRVDRQHLRERLRVYFIFGTPDTAHDPVWLLEEAIRGGITAFQLREKGPGALTGSALKELALKLREIARAHRILYFIDDDPELALAVGADGVHIGQEDTPYEDVRRLVGPEMIIGVSTTTLDQAVQAEKAGADYIGVGPIYPTQTKPGKPPVGTEHIRRLRREGIRLPIVAIGGVTAERTPGIIESGADGVAFITAVSRSPDPRRAAYALVQAGSVTGREDVF</sequence>
<evidence type="ECO:0000313" key="13">
    <source>
        <dbReference type="EMBL" id="PTQ55182.1"/>
    </source>
</evidence>
<dbReference type="GO" id="GO:0004789">
    <property type="term" value="F:thiamine-phosphate diphosphorylase activity"/>
    <property type="evidence" value="ECO:0007669"/>
    <property type="project" value="UniProtKB-UniRule"/>
</dbReference>
<feature type="domain" description="Thiamine phosphate synthase/TenI" evidence="12">
    <location>
        <begin position="14"/>
        <end position="197"/>
    </location>
</feature>
<dbReference type="EMBL" id="PEBX01000172">
    <property type="protein sequence ID" value="PTQ55182.1"/>
    <property type="molecule type" value="Genomic_DNA"/>
</dbReference>
<proteinExistence type="inferred from homology"/>
<dbReference type="InterPro" id="IPR022998">
    <property type="entry name" value="ThiamineP_synth_TenI"/>
</dbReference>
<dbReference type="InterPro" id="IPR036206">
    <property type="entry name" value="ThiamineP_synth_sf"/>
</dbReference>
<dbReference type="GO" id="GO:0005737">
    <property type="term" value="C:cytoplasm"/>
    <property type="evidence" value="ECO:0007669"/>
    <property type="project" value="TreeGrafter"/>
</dbReference>
<evidence type="ECO:0000256" key="2">
    <source>
        <dbReference type="ARBA" id="ARBA00022679"/>
    </source>
</evidence>
<evidence type="ECO:0000256" key="9">
    <source>
        <dbReference type="HAMAP-Rule" id="MF_00097"/>
    </source>
</evidence>
<dbReference type="Proteomes" id="UP000244338">
    <property type="component" value="Unassembled WGS sequence"/>
</dbReference>
<comment type="similarity">
    <text evidence="9 10">Belongs to the thiamine-phosphate synthase family.</text>
</comment>
<name>A0A2R6XXQ4_9BACL</name>
<evidence type="ECO:0000256" key="8">
    <source>
        <dbReference type="ARBA" id="ARBA00047883"/>
    </source>
</evidence>
<feature type="binding site" evidence="9">
    <location>
        <position position="146"/>
    </location>
    <ligand>
        <name>4-amino-2-methyl-5-(diphosphooxymethyl)pyrimidine</name>
        <dbReference type="ChEBI" id="CHEBI:57841"/>
    </ligand>
</feature>
<dbReference type="EC" id="2.5.1.3" evidence="9"/>
<dbReference type="PANTHER" id="PTHR20857:SF15">
    <property type="entry name" value="THIAMINE-PHOSPHATE SYNTHASE"/>
    <property type="match status" value="1"/>
</dbReference>
<evidence type="ECO:0000259" key="12">
    <source>
        <dbReference type="Pfam" id="PF02581"/>
    </source>
</evidence>
<dbReference type="GO" id="GO:0009229">
    <property type="term" value="P:thiamine diphosphate biosynthetic process"/>
    <property type="evidence" value="ECO:0007669"/>
    <property type="project" value="UniProtKB-UniRule"/>
</dbReference>
<dbReference type="HAMAP" id="MF_00097">
    <property type="entry name" value="TMP_synthase"/>
    <property type="match status" value="1"/>
</dbReference>
<feature type="binding site" evidence="9">
    <location>
        <begin position="43"/>
        <end position="47"/>
    </location>
    <ligand>
        <name>4-amino-2-methyl-5-(diphosphooxymethyl)pyrimidine</name>
        <dbReference type="ChEBI" id="CHEBI:57841"/>
    </ligand>
</feature>
<feature type="binding site" evidence="9">
    <location>
        <begin position="194"/>
        <end position="195"/>
    </location>
    <ligand>
        <name>2-[(2R,5Z)-2-carboxy-4-methylthiazol-5(2H)-ylidene]ethyl phosphate</name>
        <dbReference type="ChEBI" id="CHEBI:62899"/>
    </ligand>
</feature>
<evidence type="ECO:0000256" key="7">
    <source>
        <dbReference type="ARBA" id="ARBA00047851"/>
    </source>
</evidence>
<dbReference type="UniPathway" id="UPA00060">
    <property type="reaction ID" value="UER00141"/>
</dbReference>
<feature type="binding site" evidence="9">
    <location>
        <position position="78"/>
    </location>
    <ligand>
        <name>4-amino-2-methyl-5-(diphosphooxymethyl)pyrimidine</name>
        <dbReference type="ChEBI" id="CHEBI:57841"/>
    </ligand>
</feature>
<evidence type="ECO:0000256" key="5">
    <source>
        <dbReference type="ARBA" id="ARBA00022977"/>
    </source>
</evidence>
<dbReference type="PANTHER" id="PTHR20857">
    <property type="entry name" value="THIAMINE-PHOSPHATE PYROPHOSPHORYLASE"/>
    <property type="match status" value="1"/>
</dbReference>
<comment type="pathway">
    <text evidence="1 9 11">Cofactor biosynthesis; thiamine diphosphate biosynthesis; thiamine phosphate from 4-amino-2-methyl-5-diphosphomethylpyrimidine and 4-methyl-5-(2-phosphoethyl)-thiazole: step 1/1.</text>
</comment>
<comment type="function">
    <text evidence="9">Condenses 4-methyl-5-(beta-hydroxyethyl)thiazole monophosphate (THZ-P) and 2-methyl-4-amino-5-hydroxymethyl pyrimidine pyrophosphate (HMP-PP) to form thiamine monophosphate (TMP).</text>
</comment>